<proteinExistence type="predicted"/>
<reference evidence="3" key="1">
    <citation type="submission" date="2024-02" db="UniProtKB">
        <authorList>
            <consortium name="WormBaseParasite"/>
        </authorList>
    </citation>
    <scope>IDENTIFICATION</scope>
</reference>
<dbReference type="Proteomes" id="UP000887575">
    <property type="component" value="Unassembled WGS sequence"/>
</dbReference>
<sequence length="282" mass="32268">MDVNGRGKTEDLPLEGLVALIGWLIENWEEFHAPQLITPQQGVTAKQKLWKQWSEALGEMGIFRTTDQVRKKINGELKVVRNRILFERQGHQQAMKLNPARKLLYDFLMLKDEGKESNGSSEQQEVEASIAKNLLKFNPIDYADYFVKKETASTPSEESFDVHKLLENGEPETIIVNRNVSPEAPPPVKRPRFNLTSTHSNHKESNNRPSVIESSKNEIDNVEDAKTIEKTILLEKLLKTKAERETAQIELSTAKLRHEIALLELERLKKQQEKNIQVNGNI</sequence>
<dbReference type="WBParaSite" id="MBELARI_LOCUS13865">
    <property type="protein sequence ID" value="MBELARI_LOCUS13865"/>
    <property type="gene ID" value="MBELARI_LOCUS13865"/>
</dbReference>
<evidence type="ECO:0000256" key="1">
    <source>
        <dbReference type="SAM" id="MobiDB-lite"/>
    </source>
</evidence>
<name>A0AAF3EIL4_9BILA</name>
<accession>A0AAF3EIL4</accession>
<organism evidence="2 3">
    <name type="scientific">Mesorhabditis belari</name>
    <dbReference type="NCBI Taxonomy" id="2138241"/>
    <lineage>
        <taxon>Eukaryota</taxon>
        <taxon>Metazoa</taxon>
        <taxon>Ecdysozoa</taxon>
        <taxon>Nematoda</taxon>
        <taxon>Chromadorea</taxon>
        <taxon>Rhabditida</taxon>
        <taxon>Rhabditina</taxon>
        <taxon>Rhabditomorpha</taxon>
        <taxon>Rhabditoidea</taxon>
        <taxon>Rhabditidae</taxon>
        <taxon>Mesorhabditinae</taxon>
        <taxon>Mesorhabditis</taxon>
    </lineage>
</organism>
<evidence type="ECO:0000313" key="3">
    <source>
        <dbReference type="WBParaSite" id="MBELARI_LOCUS13865"/>
    </source>
</evidence>
<protein>
    <submittedName>
        <fullName evidence="3">Regulatory protein zeste</fullName>
    </submittedName>
</protein>
<dbReference type="AlphaFoldDB" id="A0AAF3EIL4"/>
<evidence type="ECO:0000313" key="2">
    <source>
        <dbReference type="Proteomes" id="UP000887575"/>
    </source>
</evidence>
<keyword evidence="2" id="KW-1185">Reference proteome</keyword>
<feature type="region of interest" description="Disordered" evidence="1">
    <location>
        <begin position="179"/>
        <end position="218"/>
    </location>
</feature>